<keyword evidence="2" id="KW-0539">Nucleus</keyword>
<dbReference type="Pfam" id="PF00046">
    <property type="entry name" value="Homeodomain"/>
    <property type="match status" value="1"/>
</dbReference>
<dbReference type="PANTHER" id="PTHR45654">
    <property type="entry name" value="HOMEOBOX-LEUCINE ZIPPER PROTEIN MERISTEM L1"/>
    <property type="match status" value="1"/>
</dbReference>
<sequence>MACDAGSSSGKETCTSPLIHSPRKLQKLEELFLECKNPDKSLIQKWGTDHGMDPHQIKCWFKNKIMLKENERVREENEALRVENTRIQLENIRMSEELKNRPNCYMCSRNQTLQHLLHENARLKEERQKVTNVAVRILQNPALLQLLGHEIGDPNDEETAGRPDDVDLELGLAPPAPPASDDEFDD</sequence>
<dbReference type="GO" id="GO:0005634">
    <property type="term" value="C:nucleus"/>
    <property type="evidence" value="ECO:0007669"/>
    <property type="project" value="UniProtKB-SubCell"/>
</dbReference>
<feature type="region of interest" description="Disordered" evidence="4">
    <location>
        <begin position="150"/>
        <end position="186"/>
    </location>
</feature>
<organism evidence="6">
    <name type="scientific">Sesamum calycinum</name>
    <dbReference type="NCBI Taxonomy" id="2727403"/>
    <lineage>
        <taxon>Eukaryota</taxon>
        <taxon>Viridiplantae</taxon>
        <taxon>Streptophyta</taxon>
        <taxon>Embryophyta</taxon>
        <taxon>Tracheophyta</taxon>
        <taxon>Spermatophyta</taxon>
        <taxon>Magnoliopsida</taxon>
        <taxon>eudicotyledons</taxon>
        <taxon>Gunneridae</taxon>
        <taxon>Pentapetalae</taxon>
        <taxon>asterids</taxon>
        <taxon>lamiids</taxon>
        <taxon>Lamiales</taxon>
        <taxon>Pedaliaceae</taxon>
        <taxon>Sesamum</taxon>
    </lineage>
</organism>
<evidence type="ECO:0000259" key="5">
    <source>
        <dbReference type="SMART" id="SM00389"/>
    </source>
</evidence>
<dbReference type="AlphaFoldDB" id="A0AAW2RA42"/>
<feature type="coiled-coil region" evidence="3">
    <location>
        <begin position="63"/>
        <end position="133"/>
    </location>
</feature>
<evidence type="ECO:0000256" key="2">
    <source>
        <dbReference type="RuleBase" id="RU000682"/>
    </source>
</evidence>
<protein>
    <submittedName>
        <fullName evidence="6">Homeobox-leucine zipper protein ROC5</fullName>
    </submittedName>
</protein>
<dbReference type="InterPro" id="IPR009057">
    <property type="entry name" value="Homeodomain-like_sf"/>
</dbReference>
<keyword evidence="2 6" id="KW-0371">Homeobox</keyword>
<dbReference type="Gene3D" id="1.10.10.60">
    <property type="entry name" value="Homeodomain-like"/>
    <property type="match status" value="1"/>
</dbReference>
<evidence type="ECO:0000256" key="4">
    <source>
        <dbReference type="SAM" id="MobiDB-lite"/>
    </source>
</evidence>
<evidence type="ECO:0000256" key="1">
    <source>
        <dbReference type="ARBA" id="ARBA00004123"/>
    </source>
</evidence>
<reference evidence="6" key="2">
    <citation type="journal article" date="2024" name="Plant">
        <title>Genomic evolution and insights into agronomic trait innovations of Sesamum species.</title>
        <authorList>
            <person name="Miao H."/>
            <person name="Wang L."/>
            <person name="Qu L."/>
            <person name="Liu H."/>
            <person name="Sun Y."/>
            <person name="Le M."/>
            <person name="Wang Q."/>
            <person name="Wei S."/>
            <person name="Zheng Y."/>
            <person name="Lin W."/>
            <person name="Duan Y."/>
            <person name="Cao H."/>
            <person name="Xiong S."/>
            <person name="Wang X."/>
            <person name="Wei L."/>
            <person name="Li C."/>
            <person name="Ma Q."/>
            <person name="Ju M."/>
            <person name="Zhao R."/>
            <person name="Li G."/>
            <person name="Mu C."/>
            <person name="Tian Q."/>
            <person name="Mei H."/>
            <person name="Zhang T."/>
            <person name="Gao T."/>
            <person name="Zhang H."/>
        </authorList>
    </citation>
    <scope>NUCLEOTIDE SEQUENCE</scope>
    <source>
        <strain evidence="6">KEN8</strain>
    </source>
</reference>
<evidence type="ECO:0000313" key="6">
    <source>
        <dbReference type="EMBL" id="KAL0377060.1"/>
    </source>
</evidence>
<gene>
    <name evidence="6" type="ORF">Scaly_0823600</name>
</gene>
<dbReference type="CDD" id="cd00086">
    <property type="entry name" value="homeodomain"/>
    <property type="match status" value="1"/>
</dbReference>
<reference evidence="6" key="1">
    <citation type="submission" date="2020-06" db="EMBL/GenBank/DDBJ databases">
        <authorList>
            <person name="Li T."/>
            <person name="Hu X."/>
            <person name="Zhang T."/>
            <person name="Song X."/>
            <person name="Zhang H."/>
            <person name="Dai N."/>
            <person name="Sheng W."/>
            <person name="Hou X."/>
            <person name="Wei L."/>
        </authorList>
    </citation>
    <scope>NUCLEOTIDE SEQUENCE</scope>
    <source>
        <strain evidence="6">KEN8</strain>
        <tissue evidence="6">Leaf</tissue>
    </source>
</reference>
<dbReference type="InterPro" id="IPR042160">
    <property type="entry name" value="HD-Zip_IV"/>
</dbReference>
<dbReference type="InterPro" id="IPR001356">
    <property type="entry name" value="HD"/>
</dbReference>
<dbReference type="EMBL" id="JACGWM010000004">
    <property type="protein sequence ID" value="KAL0377060.1"/>
    <property type="molecule type" value="Genomic_DNA"/>
</dbReference>
<evidence type="ECO:0000256" key="3">
    <source>
        <dbReference type="SAM" id="Coils"/>
    </source>
</evidence>
<name>A0AAW2RA42_9LAMI</name>
<keyword evidence="2 6" id="KW-0238">DNA-binding</keyword>
<feature type="domain" description="Homeobox" evidence="5">
    <location>
        <begin position="13"/>
        <end position="75"/>
    </location>
</feature>
<dbReference type="SMART" id="SM00389">
    <property type="entry name" value="HOX"/>
    <property type="match status" value="1"/>
</dbReference>
<keyword evidence="3" id="KW-0175">Coiled coil</keyword>
<accession>A0AAW2RA42</accession>
<dbReference type="SUPFAM" id="SSF46689">
    <property type="entry name" value="Homeodomain-like"/>
    <property type="match status" value="1"/>
</dbReference>
<dbReference type="GO" id="GO:0003677">
    <property type="term" value="F:DNA binding"/>
    <property type="evidence" value="ECO:0007669"/>
    <property type="project" value="UniProtKB-KW"/>
</dbReference>
<dbReference type="PANTHER" id="PTHR45654:SF9">
    <property type="entry name" value="HOMEOBOX-LEUCINE ZIPPER PROTEIN HDG10-RELATED"/>
    <property type="match status" value="1"/>
</dbReference>
<proteinExistence type="predicted"/>
<comment type="caution">
    <text evidence="6">The sequence shown here is derived from an EMBL/GenBank/DDBJ whole genome shotgun (WGS) entry which is preliminary data.</text>
</comment>
<comment type="subcellular location">
    <subcellularLocation>
        <location evidence="1 2">Nucleus</location>
    </subcellularLocation>
</comment>